<accession>A0ABQ5E4Q1</accession>
<evidence type="ECO:0000313" key="2">
    <source>
        <dbReference type="Proteomes" id="UP001151760"/>
    </source>
</evidence>
<dbReference type="Proteomes" id="UP001151760">
    <property type="component" value="Unassembled WGS sequence"/>
</dbReference>
<proteinExistence type="predicted"/>
<reference evidence="1" key="1">
    <citation type="journal article" date="2022" name="Int. J. Mol. Sci.">
        <title>Draft Genome of Tanacetum Coccineum: Genomic Comparison of Closely Related Tanacetum-Family Plants.</title>
        <authorList>
            <person name="Yamashiro T."/>
            <person name="Shiraishi A."/>
            <person name="Nakayama K."/>
            <person name="Satake H."/>
        </authorList>
    </citation>
    <scope>NUCLEOTIDE SEQUENCE</scope>
</reference>
<reference evidence="1" key="2">
    <citation type="submission" date="2022-01" db="EMBL/GenBank/DDBJ databases">
        <authorList>
            <person name="Yamashiro T."/>
            <person name="Shiraishi A."/>
            <person name="Satake H."/>
            <person name="Nakayama K."/>
        </authorList>
    </citation>
    <scope>NUCLEOTIDE SEQUENCE</scope>
</reference>
<protein>
    <submittedName>
        <fullName evidence="1">Uncharacterized protein</fullName>
    </submittedName>
</protein>
<dbReference type="EMBL" id="BQNB010015934">
    <property type="protein sequence ID" value="GJT45838.1"/>
    <property type="molecule type" value="Genomic_DNA"/>
</dbReference>
<sequence length="188" mass="21167">MMASSMDHVTQSLPGSQSAPNVALRVCFTVSFTRLFSFEKSKVFHTFMTYNVVIVFRKDKVRGRGKIWDENETQLVYGNVRATGGVVEGFGDAIRNMEFQQNVETGGENLGDYHVSLSDDEGNDVEFKSKETQSASISNARRMARKAKETFIEDKAPKKKRTSGNNLGASLEGIDPKFLNICRRFYDR</sequence>
<comment type="caution">
    <text evidence="1">The sequence shown here is derived from an EMBL/GenBank/DDBJ whole genome shotgun (WGS) entry which is preliminary data.</text>
</comment>
<name>A0ABQ5E4Q1_9ASTR</name>
<evidence type="ECO:0000313" key="1">
    <source>
        <dbReference type="EMBL" id="GJT45838.1"/>
    </source>
</evidence>
<gene>
    <name evidence="1" type="ORF">Tco_0954553</name>
</gene>
<organism evidence="1 2">
    <name type="scientific">Tanacetum coccineum</name>
    <dbReference type="NCBI Taxonomy" id="301880"/>
    <lineage>
        <taxon>Eukaryota</taxon>
        <taxon>Viridiplantae</taxon>
        <taxon>Streptophyta</taxon>
        <taxon>Embryophyta</taxon>
        <taxon>Tracheophyta</taxon>
        <taxon>Spermatophyta</taxon>
        <taxon>Magnoliopsida</taxon>
        <taxon>eudicotyledons</taxon>
        <taxon>Gunneridae</taxon>
        <taxon>Pentapetalae</taxon>
        <taxon>asterids</taxon>
        <taxon>campanulids</taxon>
        <taxon>Asterales</taxon>
        <taxon>Asteraceae</taxon>
        <taxon>Asteroideae</taxon>
        <taxon>Anthemideae</taxon>
        <taxon>Anthemidinae</taxon>
        <taxon>Tanacetum</taxon>
    </lineage>
</organism>
<keyword evidence="2" id="KW-1185">Reference proteome</keyword>